<protein>
    <submittedName>
        <fullName evidence="6">IS21-like element helper ATPase IstB</fullName>
    </submittedName>
</protein>
<dbReference type="PIRSF" id="PIRSF003073">
    <property type="entry name" value="DNAC_TnpB_IstB"/>
    <property type="match status" value="1"/>
</dbReference>
<dbReference type="InterPro" id="IPR002611">
    <property type="entry name" value="IstB_ATP-bd"/>
</dbReference>
<keyword evidence="7" id="KW-1185">Reference proteome</keyword>
<keyword evidence="2" id="KW-0547">Nucleotide-binding</keyword>
<dbReference type="InterPro" id="IPR047661">
    <property type="entry name" value="IstB"/>
</dbReference>
<dbReference type="Gene3D" id="3.40.50.300">
    <property type="entry name" value="P-loop containing nucleotide triphosphate hydrolases"/>
    <property type="match status" value="1"/>
</dbReference>
<evidence type="ECO:0000259" key="5">
    <source>
        <dbReference type="SMART" id="SM00382"/>
    </source>
</evidence>
<dbReference type="NCBIfam" id="NF038214">
    <property type="entry name" value="IS21_help_AAA"/>
    <property type="match status" value="1"/>
</dbReference>
<dbReference type="SMART" id="SM00382">
    <property type="entry name" value="AAA"/>
    <property type="match status" value="1"/>
</dbReference>
<dbReference type="PANTHER" id="PTHR30050">
    <property type="entry name" value="CHROMOSOMAL REPLICATION INITIATOR PROTEIN DNAA"/>
    <property type="match status" value="1"/>
</dbReference>
<dbReference type="InterPro" id="IPR027417">
    <property type="entry name" value="P-loop_NTPase"/>
</dbReference>
<dbReference type="RefSeq" id="WP_267536040.1">
    <property type="nucleotide sequence ID" value="NZ_JAPNKA010000001.1"/>
</dbReference>
<comment type="caution">
    <text evidence="6">The sequence shown here is derived from an EMBL/GenBank/DDBJ whole genome shotgun (WGS) entry which is preliminary data.</text>
</comment>
<keyword evidence="3" id="KW-0067">ATP-binding</keyword>
<organism evidence="6 7">
    <name type="scientific">Archangium lansingense</name>
    <dbReference type="NCBI Taxonomy" id="2995310"/>
    <lineage>
        <taxon>Bacteria</taxon>
        <taxon>Pseudomonadati</taxon>
        <taxon>Myxococcota</taxon>
        <taxon>Myxococcia</taxon>
        <taxon>Myxococcales</taxon>
        <taxon>Cystobacterineae</taxon>
        <taxon>Archangiaceae</taxon>
        <taxon>Archangium</taxon>
    </lineage>
</organism>
<evidence type="ECO:0000256" key="1">
    <source>
        <dbReference type="ARBA" id="ARBA00008059"/>
    </source>
</evidence>
<dbReference type="EMBL" id="JAPNKA010000001">
    <property type="protein sequence ID" value="MCY1077192.1"/>
    <property type="molecule type" value="Genomic_DNA"/>
</dbReference>
<dbReference type="SUPFAM" id="SSF52540">
    <property type="entry name" value="P-loop containing nucleoside triphosphate hydrolases"/>
    <property type="match status" value="1"/>
</dbReference>
<accession>A0ABT4A6B0</accession>
<evidence type="ECO:0000256" key="4">
    <source>
        <dbReference type="SAM" id="MobiDB-lite"/>
    </source>
</evidence>
<dbReference type="InterPro" id="IPR028350">
    <property type="entry name" value="DNAC/IstB-like"/>
</dbReference>
<gene>
    <name evidence="6" type="primary">istB</name>
    <name evidence="6" type="ORF">OV287_22210</name>
</gene>
<reference evidence="6 7" key="1">
    <citation type="submission" date="2022-11" db="EMBL/GenBank/DDBJ databases">
        <title>Minimal conservation of predation-associated metabolite biosynthetic gene clusters underscores biosynthetic potential of Myxococcota including descriptions for ten novel species: Archangium lansinium sp. nov., Myxococcus landrumus sp. nov., Nannocystis bai.</title>
        <authorList>
            <person name="Ahearne A."/>
            <person name="Stevens C."/>
            <person name="Phillips K."/>
        </authorList>
    </citation>
    <scope>NUCLEOTIDE SEQUENCE [LARGE SCALE GENOMIC DNA]</scope>
    <source>
        <strain evidence="6 7">MIWBW</strain>
    </source>
</reference>
<evidence type="ECO:0000256" key="3">
    <source>
        <dbReference type="ARBA" id="ARBA00022840"/>
    </source>
</evidence>
<feature type="region of interest" description="Disordered" evidence="4">
    <location>
        <begin position="253"/>
        <end position="275"/>
    </location>
</feature>
<dbReference type="Proteomes" id="UP001207654">
    <property type="component" value="Unassembled WGS sequence"/>
</dbReference>
<evidence type="ECO:0000313" key="6">
    <source>
        <dbReference type="EMBL" id="MCY1077192.1"/>
    </source>
</evidence>
<proteinExistence type="inferred from homology"/>
<dbReference type="PANTHER" id="PTHR30050:SF4">
    <property type="entry name" value="ATP-BINDING PROTEIN RV3427C IN INSERTION SEQUENCE-RELATED"/>
    <property type="match status" value="1"/>
</dbReference>
<sequence length="275" mass="30980">MSTTSTSLRAAASAEGEQQQTLAMLLRALKLPAFAAHHEELARRAGQEGWTCPHYLRQLVELELSERRGRRIERLLKASGLSTDKTLATLEQEKLPAKVRRQLPALCEGGFVERAENVLAFGLPGRGKTHVVSAIGHELVQRGYEVLFVPAVLLVQRLLLSKKNLLLEKELRRLDGYDAVIIDDIGYIQQDREEMEVLFTFLAQRYERRSVLITSNLVFSQWDRIFKDAMTTAAAIDRVVHHALILELTGDSYRSEKAKSREPADKAPRKAPGDE</sequence>
<name>A0ABT4A6B0_9BACT</name>
<comment type="similarity">
    <text evidence="1">Belongs to the IS21/IS1162 putative ATP-binding protein family.</text>
</comment>
<dbReference type="CDD" id="cd00009">
    <property type="entry name" value="AAA"/>
    <property type="match status" value="1"/>
</dbReference>
<evidence type="ECO:0000313" key="7">
    <source>
        <dbReference type="Proteomes" id="UP001207654"/>
    </source>
</evidence>
<evidence type="ECO:0000256" key="2">
    <source>
        <dbReference type="ARBA" id="ARBA00022741"/>
    </source>
</evidence>
<dbReference type="InterPro" id="IPR003593">
    <property type="entry name" value="AAA+_ATPase"/>
</dbReference>
<dbReference type="Pfam" id="PF01695">
    <property type="entry name" value="IstB_IS21"/>
    <property type="match status" value="1"/>
</dbReference>
<feature type="domain" description="AAA+ ATPase" evidence="5">
    <location>
        <begin position="114"/>
        <end position="246"/>
    </location>
</feature>